<name>A0A0U1KWW3_9FIRM</name>
<dbReference type="Gene3D" id="3.30.1330.100">
    <property type="entry name" value="CofE-like"/>
    <property type="match status" value="1"/>
</dbReference>
<dbReference type="InterPro" id="IPR002847">
    <property type="entry name" value="F420-0_gamma-glut_ligase-dom"/>
</dbReference>
<reference evidence="3" key="1">
    <citation type="submission" date="2015-03" db="EMBL/GenBank/DDBJ databases">
        <authorList>
            <person name="Nijsse Bart"/>
        </authorList>
    </citation>
    <scope>NUCLEOTIDE SEQUENCE [LARGE SCALE GENOMIC DNA]</scope>
</reference>
<dbReference type="AlphaFoldDB" id="A0A0U1KWW3"/>
<evidence type="ECO:0000259" key="1">
    <source>
        <dbReference type="Pfam" id="PF01996"/>
    </source>
</evidence>
<keyword evidence="3" id="KW-1185">Reference proteome</keyword>
<dbReference type="EMBL" id="CTRP01000006">
    <property type="protein sequence ID" value="CQR71928.1"/>
    <property type="molecule type" value="Genomic_DNA"/>
</dbReference>
<dbReference type="Pfam" id="PF01996">
    <property type="entry name" value="F420_ligase"/>
    <property type="match status" value="1"/>
</dbReference>
<evidence type="ECO:0000313" key="2">
    <source>
        <dbReference type="EMBL" id="CQR71928.1"/>
    </source>
</evidence>
<gene>
    <name evidence="2" type="ORF">SpAn4DRAFT_4990</name>
</gene>
<feature type="domain" description="Coenzyme F420:L-glutamate ligase-like" evidence="1">
    <location>
        <begin position="13"/>
        <end position="69"/>
    </location>
</feature>
<evidence type="ECO:0000313" key="3">
    <source>
        <dbReference type="Proteomes" id="UP000049855"/>
    </source>
</evidence>
<accession>A0A0U1KWW3</accession>
<sequence length="223" mass="24018">MTEQALELKPVPTRILTDKDNIVDVIEKYVKEDIGPQDVVSVAESVVAITQGRFVRPEEIQPSLLARILCRFIAKEGSLASVYGMQTAMNAEGSWRITWSLFVGFLGKLVGRSGLFYELAGGQTALIDDVTGTMPPFDKCLVYGPADPNGVAEAIKQRLGCYGAVVADVNDLKRAAVLGATQGLVPKEIAQILINNPFGNASQKTPIVIIKNYGLAVQKNVAQ</sequence>
<protein>
    <recommendedName>
        <fullName evidence="1">Coenzyme F420:L-glutamate ligase-like domain-containing protein</fullName>
    </recommendedName>
</protein>
<proteinExistence type="predicted"/>
<dbReference type="Proteomes" id="UP000049855">
    <property type="component" value="Unassembled WGS sequence"/>
</dbReference>
<dbReference type="SUPFAM" id="SSF144010">
    <property type="entry name" value="CofE-like"/>
    <property type="match status" value="1"/>
</dbReference>
<organism evidence="2 3">
    <name type="scientific">Sporomusa ovata</name>
    <dbReference type="NCBI Taxonomy" id="2378"/>
    <lineage>
        <taxon>Bacteria</taxon>
        <taxon>Bacillati</taxon>
        <taxon>Bacillota</taxon>
        <taxon>Negativicutes</taxon>
        <taxon>Selenomonadales</taxon>
        <taxon>Sporomusaceae</taxon>
        <taxon>Sporomusa</taxon>
    </lineage>
</organism>
<dbReference type="RefSeq" id="WP_021166921.1">
    <property type="nucleotide sequence ID" value="NZ_CTRP01000006.1"/>
</dbReference>